<organism evidence="2">
    <name type="scientific">Amphimedon queenslandica</name>
    <name type="common">Sponge</name>
    <dbReference type="NCBI Taxonomy" id="400682"/>
    <lineage>
        <taxon>Eukaryota</taxon>
        <taxon>Metazoa</taxon>
        <taxon>Porifera</taxon>
        <taxon>Demospongiae</taxon>
        <taxon>Heteroscleromorpha</taxon>
        <taxon>Haplosclerida</taxon>
        <taxon>Niphatidae</taxon>
        <taxon>Amphimedon</taxon>
    </lineage>
</organism>
<dbReference type="eggNOG" id="KOG0017">
    <property type="taxonomic scope" value="Eukaryota"/>
</dbReference>
<dbReference type="AlphaFoldDB" id="A0A1X7VG77"/>
<dbReference type="PANTHER" id="PTHR37984">
    <property type="entry name" value="PROTEIN CBG26694"/>
    <property type="match status" value="1"/>
</dbReference>
<proteinExistence type="predicted"/>
<dbReference type="SUPFAM" id="SSF53098">
    <property type="entry name" value="Ribonuclease H-like"/>
    <property type="match status" value="1"/>
</dbReference>
<evidence type="ECO:0000313" key="2">
    <source>
        <dbReference type="EnsemblMetazoa" id="Aqu2.1.38978_001"/>
    </source>
</evidence>
<feature type="domain" description="Integrase catalytic" evidence="1">
    <location>
        <begin position="1"/>
        <end position="95"/>
    </location>
</feature>
<dbReference type="EnsemblMetazoa" id="Aqu2.1.38978_001">
    <property type="protein sequence ID" value="Aqu2.1.38978_001"/>
    <property type="gene ID" value="Aqu2.1.38978"/>
</dbReference>
<dbReference type="PANTHER" id="PTHR37984:SF5">
    <property type="entry name" value="PROTEIN NYNRIN-LIKE"/>
    <property type="match status" value="1"/>
</dbReference>
<dbReference type="InterPro" id="IPR012337">
    <property type="entry name" value="RNaseH-like_sf"/>
</dbReference>
<evidence type="ECO:0000259" key="1">
    <source>
        <dbReference type="PROSITE" id="PS50994"/>
    </source>
</evidence>
<dbReference type="GO" id="GO:0015074">
    <property type="term" value="P:DNA integration"/>
    <property type="evidence" value="ECO:0007669"/>
    <property type="project" value="InterPro"/>
</dbReference>
<name>A0A1X7VG77_AMPQE</name>
<accession>A0A1X7VG77</accession>
<dbReference type="InterPro" id="IPR050951">
    <property type="entry name" value="Retrovirus_Pol_polyprotein"/>
</dbReference>
<reference evidence="2" key="1">
    <citation type="submission" date="2017-05" db="UniProtKB">
        <authorList>
            <consortium name="EnsemblMetazoa"/>
        </authorList>
    </citation>
    <scope>IDENTIFICATION</scope>
</reference>
<dbReference type="Gene3D" id="3.30.420.10">
    <property type="entry name" value="Ribonuclease H-like superfamily/Ribonuclease H"/>
    <property type="match status" value="1"/>
</dbReference>
<dbReference type="GO" id="GO:0003676">
    <property type="term" value="F:nucleic acid binding"/>
    <property type="evidence" value="ECO:0007669"/>
    <property type="project" value="InterPro"/>
</dbReference>
<dbReference type="PROSITE" id="PS50994">
    <property type="entry name" value="INTEGRASE"/>
    <property type="match status" value="1"/>
</dbReference>
<dbReference type="InterPro" id="IPR001584">
    <property type="entry name" value="Integrase_cat-core"/>
</dbReference>
<protein>
    <recommendedName>
        <fullName evidence="1">Integrase catalytic domain-containing protein</fullName>
    </recommendedName>
</protein>
<dbReference type="InParanoid" id="A0A1X7VG77"/>
<dbReference type="InterPro" id="IPR036397">
    <property type="entry name" value="RNaseH_sf"/>
</dbReference>
<dbReference type="STRING" id="400682.A0A1X7VG77"/>
<sequence length="95" mass="10633">MLTTPGFMWIDVQQVSSTLAEATIEALRFLLATHGVTEQLVSDNGSGFRSSEFQMFTSENRIKHIITSPYHPASNGLAERAVQTLNQLLLKWKPQ</sequence>